<evidence type="ECO:0000313" key="4">
    <source>
        <dbReference type="Proteomes" id="UP000271162"/>
    </source>
</evidence>
<keyword evidence="2" id="KW-1133">Transmembrane helix</keyword>
<organism evidence="5">
    <name type="scientific">Nippostrongylus brasiliensis</name>
    <name type="common">Rat hookworm</name>
    <dbReference type="NCBI Taxonomy" id="27835"/>
    <lineage>
        <taxon>Eukaryota</taxon>
        <taxon>Metazoa</taxon>
        <taxon>Ecdysozoa</taxon>
        <taxon>Nematoda</taxon>
        <taxon>Chromadorea</taxon>
        <taxon>Rhabditida</taxon>
        <taxon>Rhabditina</taxon>
        <taxon>Rhabditomorpha</taxon>
        <taxon>Strongyloidea</taxon>
        <taxon>Heligmosomidae</taxon>
        <taxon>Nippostrongylus</taxon>
    </lineage>
</organism>
<feature type="transmembrane region" description="Helical" evidence="2">
    <location>
        <begin position="157"/>
        <end position="177"/>
    </location>
</feature>
<feature type="transmembrane region" description="Helical" evidence="2">
    <location>
        <begin position="112"/>
        <end position="145"/>
    </location>
</feature>
<dbReference type="EMBL" id="UYSL01019814">
    <property type="protein sequence ID" value="VDL70201.1"/>
    <property type="molecule type" value="Genomic_DNA"/>
</dbReference>
<keyword evidence="2" id="KW-0812">Transmembrane</keyword>
<evidence type="ECO:0000256" key="2">
    <source>
        <dbReference type="SAM" id="Phobius"/>
    </source>
</evidence>
<keyword evidence="4" id="KW-1185">Reference proteome</keyword>
<dbReference type="WBParaSite" id="NBR_0000661101-mRNA-1">
    <property type="protein sequence ID" value="NBR_0000661101-mRNA-1"/>
    <property type="gene ID" value="NBR_0000661101"/>
</dbReference>
<gene>
    <name evidence="3" type="ORF">NBR_LOCUS6612</name>
</gene>
<proteinExistence type="predicted"/>
<reference evidence="3 4" key="2">
    <citation type="submission" date="2018-11" db="EMBL/GenBank/DDBJ databases">
        <authorList>
            <consortium name="Pathogen Informatics"/>
        </authorList>
    </citation>
    <scope>NUCLEOTIDE SEQUENCE [LARGE SCALE GENOMIC DNA]</scope>
</reference>
<evidence type="ECO:0000256" key="1">
    <source>
        <dbReference type="SAM" id="MobiDB-lite"/>
    </source>
</evidence>
<dbReference type="AlphaFoldDB" id="A0A0N4XV26"/>
<evidence type="ECO:0000313" key="5">
    <source>
        <dbReference type="WBParaSite" id="NBR_0000661101-mRNA-1"/>
    </source>
</evidence>
<protein>
    <submittedName>
        <fullName evidence="5">SUI1 domain-containing protein</fullName>
    </submittedName>
</protein>
<feature type="region of interest" description="Disordered" evidence="1">
    <location>
        <begin position="1"/>
        <end position="39"/>
    </location>
</feature>
<keyword evidence="2" id="KW-0472">Membrane</keyword>
<accession>A0A0N4XV26</accession>
<name>A0A0N4XV26_NIPBR</name>
<feature type="compositionally biased region" description="Basic and acidic residues" evidence="1">
    <location>
        <begin position="22"/>
        <end position="39"/>
    </location>
</feature>
<reference evidence="5" key="1">
    <citation type="submission" date="2017-02" db="UniProtKB">
        <authorList>
            <consortium name="WormBaseParasite"/>
        </authorList>
    </citation>
    <scope>IDENTIFICATION</scope>
</reference>
<sequence>MAADSEPKDSVSPAVEDSGWQHVRDEATEPDDKPREPKSKSFILRADGLKVNVTYTAKDEMLKSLETELKKMGRPTCGPQWTVKERWTSAQLTFVPRLVDILRNIASIDTTILLNVISILIIIVPLYVTAILLTVITILIAIILLHVITILLNVVTVPQVVVIILISTIHLMIVTILTTTVPRDVTSSLLNSTATPTITVPQDVRTILLNVINIPISFILQKIATVPQDVTIPLIAIRTLSDFVRAAMITLAHS</sequence>
<evidence type="ECO:0000313" key="3">
    <source>
        <dbReference type="EMBL" id="VDL70201.1"/>
    </source>
</evidence>
<dbReference type="Proteomes" id="UP000271162">
    <property type="component" value="Unassembled WGS sequence"/>
</dbReference>